<proteinExistence type="predicted"/>
<evidence type="ECO:0000256" key="1">
    <source>
        <dbReference type="SAM" id="Phobius"/>
    </source>
</evidence>
<dbReference type="RefSeq" id="WP_266282653.1">
    <property type="nucleotide sequence ID" value="NZ_JAPKNF010000002.1"/>
</dbReference>
<evidence type="ECO:0000313" key="3">
    <source>
        <dbReference type="EMBL" id="MDQ0517852.1"/>
    </source>
</evidence>
<organism evidence="3 4">
    <name type="scientific">Kaistia geumhonensis</name>
    <dbReference type="NCBI Taxonomy" id="410839"/>
    <lineage>
        <taxon>Bacteria</taxon>
        <taxon>Pseudomonadati</taxon>
        <taxon>Pseudomonadota</taxon>
        <taxon>Alphaproteobacteria</taxon>
        <taxon>Hyphomicrobiales</taxon>
        <taxon>Kaistiaceae</taxon>
        <taxon>Kaistia</taxon>
    </lineage>
</organism>
<evidence type="ECO:0000313" key="4">
    <source>
        <dbReference type="Proteomes" id="UP001223743"/>
    </source>
</evidence>
<dbReference type="Proteomes" id="UP001223743">
    <property type="component" value="Unassembled WGS sequence"/>
</dbReference>
<dbReference type="InterPro" id="IPR012495">
    <property type="entry name" value="TadE-like_dom"/>
</dbReference>
<evidence type="ECO:0000259" key="2">
    <source>
        <dbReference type="Pfam" id="PF07811"/>
    </source>
</evidence>
<name>A0ABU0MA50_9HYPH</name>
<feature type="domain" description="TadE-like" evidence="2">
    <location>
        <begin position="25"/>
        <end position="66"/>
    </location>
</feature>
<sequence length="190" mass="19730">MRAALANAVRPTRSLLARFRAARSGIAALEFALILPMMLVLYVGGVEVNDAISIRRKLNHAASALADLAAQSNATVTAAAITDLFYAGNAVMKPYDSAKLKPVIAGVAIDDKGAATIAWAKSANGASCPAKGSAVSIPASLATPNSFLIMVDASYAFTPKIGYVLTGTYNMDERVFQQPRIGKAIAGPTC</sequence>
<reference evidence="3 4" key="1">
    <citation type="submission" date="2023-07" db="EMBL/GenBank/DDBJ databases">
        <title>Genomic Encyclopedia of Type Strains, Phase IV (KMG-IV): sequencing the most valuable type-strain genomes for metagenomic binning, comparative biology and taxonomic classification.</title>
        <authorList>
            <person name="Goeker M."/>
        </authorList>
    </citation>
    <scope>NUCLEOTIDE SEQUENCE [LARGE SCALE GENOMIC DNA]</scope>
    <source>
        <strain evidence="3 4">B1-1</strain>
    </source>
</reference>
<accession>A0ABU0MA50</accession>
<keyword evidence="1" id="KW-1133">Transmembrane helix</keyword>
<keyword evidence="1" id="KW-0472">Membrane</keyword>
<keyword evidence="1" id="KW-0812">Transmembrane</keyword>
<gene>
    <name evidence="3" type="ORF">QO015_003465</name>
</gene>
<feature type="transmembrane region" description="Helical" evidence="1">
    <location>
        <begin position="21"/>
        <end position="43"/>
    </location>
</feature>
<protein>
    <submittedName>
        <fullName evidence="3">Flp pilus assembly protein TadG</fullName>
    </submittedName>
</protein>
<dbReference type="EMBL" id="JAUSWJ010000001">
    <property type="protein sequence ID" value="MDQ0517852.1"/>
    <property type="molecule type" value="Genomic_DNA"/>
</dbReference>
<comment type="caution">
    <text evidence="3">The sequence shown here is derived from an EMBL/GenBank/DDBJ whole genome shotgun (WGS) entry which is preliminary data.</text>
</comment>
<keyword evidence="4" id="KW-1185">Reference proteome</keyword>
<dbReference type="Pfam" id="PF07811">
    <property type="entry name" value="TadE"/>
    <property type="match status" value="1"/>
</dbReference>